<dbReference type="HOGENOM" id="CLU_055034_0_0_1"/>
<feature type="compositionally biased region" description="Basic residues" evidence="3">
    <location>
        <begin position="298"/>
        <end position="307"/>
    </location>
</feature>
<feature type="compositionally biased region" description="Pro residues" evidence="3">
    <location>
        <begin position="314"/>
        <end position="328"/>
    </location>
</feature>
<dbReference type="eggNOG" id="KOG1339">
    <property type="taxonomic scope" value="Eukaryota"/>
</dbReference>
<dbReference type="InterPro" id="IPR032799">
    <property type="entry name" value="TAXi_C"/>
</dbReference>
<dbReference type="InterPro" id="IPR033121">
    <property type="entry name" value="PEPTIDASE_A1"/>
</dbReference>
<dbReference type="GO" id="GO:0006508">
    <property type="term" value="P:proteolysis"/>
    <property type="evidence" value="ECO:0007669"/>
    <property type="project" value="UniProtKB-KW"/>
</dbReference>
<dbReference type="Proteomes" id="UP000006591">
    <property type="component" value="Chromosome 7"/>
</dbReference>
<dbReference type="AlphaFoldDB" id="A0A0E0I3E6"/>
<feature type="compositionally biased region" description="Basic and acidic residues" evidence="3">
    <location>
        <begin position="353"/>
        <end position="370"/>
    </location>
</feature>
<dbReference type="SUPFAM" id="SSF50630">
    <property type="entry name" value="Acid proteases"/>
    <property type="match status" value="1"/>
</dbReference>
<keyword evidence="1" id="KW-0645">Protease</keyword>
<feature type="compositionally biased region" description="Basic residues" evidence="3">
    <location>
        <begin position="221"/>
        <end position="258"/>
    </location>
</feature>
<evidence type="ECO:0000256" key="1">
    <source>
        <dbReference type="ARBA" id="ARBA00022670"/>
    </source>
</evidence>
<sequence>MATRLRWWRRRATQQQWGEDLRAGSGGGAAGLGGEASLGRRFSCCLVPHSVNTSSALNFGTLTNVTELGAASTTLVAGDVDTYYSVVLDFVKAMQGEFRILTNSQLARIEYELLILNDLMCTSNRKQTEQASPDLTLEFGGSGGRAAVALKPENASVTVQEGTLCLAIMATTKQQPVSILGNLAQQNIHVGYDLDAGTVIFATADCAGSGRPTEQTSGGQARRRRGRWRRRGAGRGERGRRRRRRPWLLFSRPRRQRCRPRECVSAGQRRAKQAVEGGAGTTPKTASSRAGATGRLSLLKRRRRCRRLPYPVSSSPPPPPPPQPPPGPLRRSDPEVARAAAGCRTSSPSASRPAERREVRGRDEEGREEGGEITCHSDMWGLRGSHADSAVTLDKTGVKTTR</sequence>
<dbReference type="OMA" id="CHSDMWG"/>
<keyword evidence="6" id="KW-1185">Reference proteome</keyword>
<name>A0A0E0I3E6_ORYNI</name>
<feature type="domain" description="Peptidase A1" evidence="4">
    <location>
        <begin position="1"/>
        <end position="202"/>
    </location>
</feature>
<protein>
    <recommendedName>
        <fullName evidence="4">Peptidase A1 domain-containing protein</fullName>
    </recommendedName>
</protein>
<dbReference type="EnsemblPlants" id="ONIVA07G20070.1">
    <property type="protein sequence ID" value="ONIVA07G20070.1"/>
    <property type="gene ID" value="ONIVA07G20070"/>
</dbReference>
<keyword evidence="2" id="KW-0378">Hydrolase</keyword>
<dbReference type="Gramene" id="ONIVA07G20070.1">
    <property type="protein sequence ID" value="ONIVA07G20070.1"/>
    <property type="gene ID" value="ONIVA07G20070"/>
</dbReference>
<evidence type="ECO:0000313" key="5">
    <source>
        <dbReference type="EnsemblPlants" id="ONIVA07G20070.1"/>
    </source>
</evidence>
<evidence type="ECO:0000256" key="3">
    <source>
        <dbReference type="SAM" id="MobiDB-lite"/>
    </source>
</evidence>
<evidence type="ECO:0000313" key="6">
    <source>
        <dbReference type="Proteomes" id="UP000006591"/>
    </source>
</evidence>
<evidence type="ECO:0000259" key="4">
    <source>
        <dbReference type="PROSITE" id="PS51767"/>
    </source>
</evidence>
<dbReference type="PANTHER" id="PTHR47967:SF128">
    <property type="entry name" value="ASPARTIC PROTEINASE CDR1-LIKE"/>
    <property type="match status" value="1"/>
</dbReference>
<reference evidence="5" key="2">
    <citation type="submission" date="2018-04" db="EMBL/GenBank/DDBJ databases">
        <title>OnivRS2 (Oryza nivara Reference Sequence Version 2).</title>
        <authorList>
            <person name="Zhang J."/>
            <person name="Kudrna D."/>
            <person name="Lee S."/>
            <person name="Talag J."/>
            <person name="Rajasekar S."/>
            <person name="Welchert J."/>
            <person name="Hsing Y.-I."/>
            <person name="Wing R.A."/>
        </authorList>
    </citation>
    <scope>NUCLEOTIDE SEQUENCE [LARGE SCALE GENOMIC DNA]</scope>
    <source>
        <strain evidence="5">SL10</strain>
    </source>
</reference>
<dbReference type="GO" id="GO:0005576">
    <property type="term" value="C:extracellular region"/>
    <property type="evidence" value="ECO:0007669"/>
    <property type="project" value="TreeGrafter"/>
</dbReference>
<feature type="region of interest" description="Disordered" evidence="3">
    <location>
        <begin position="206"/>
        <end position="402"/>
    </location>
</feature>
<dbReference type="Gene3D" id="2.40.70.10">
    <property type="entry name" value="Acid Proteases"/>
    <property type="match status" value="1"/>
</dbReference>
<dbReference type="PROSITE" id="PS51767">
    <property type="entry name" value="PEPTIDASE_A1"/>
    <property type="match status" value="1"/>
</dbReference>
<dbReference type="InterPro" id="IPR051708">
    <property type="entry name" value="Plant_Aspart_Prot_A1"/>
</dbReference>
<dbReference type="PANTHER" id="PTHR47967">
    <property type="entry name" value="OS07G0603500 PROTEIN-RELATED"/>
    <property type="match status" value="1"/>
</dbReference>
<dbReference type="GO" id="GO:0008233">
    <property type="term" value="F:peptidase activity"/>
    <property type="evidence" value="ECO:0007669"/>
    <property type="project" value="UniProtKB-KW"/>
</dbReference>
<dbReference type="InterPro" id="IPR021109">
    <property type="entry name" value="Peptidase_aspartic_dom_sf"/>
</dbReference>
<proteinExistence type="predicted"/>
<organism evidence="5">
    <name type="scientific">Oryza nivara</name>
    <name type="common">Indian wild rice</name>
    <name type="synonym">Oryza sativa f. spontanea</name>
    <dbReference type="NCBI Taxonomy" id="4536"/>
    <lineage>
        <taxon>Eukaryota</taxon>
        <taxon>Viridiplantae</taxon>
        <taxon>Streptophyta</taxon>
        <taxon>Embryophyta</taxon>
        <taxon>Tracheophyta</taxon>
        <taxon>Spermatophyta</taxon>
        <taxon>Magnoliopsida</taxon>
        <taxon>Liliopsida</taxon>
        <taxon>Poales</taxon>
        <taxon>Poaceae</taxon>
        <taxon>BOP clade</taxon>
        <taxon>Oryzoideae</taxon>
        <taxon>Oryzeae</taxon>
        <taxon>Oryzinae</taxon>
        <taxon>Oryza</taxon>
    </lineage>
</organism>
<accession>A0A0E0I3E6</accession>
<dbReference type="STRING" id="4536.A0A0E0I3E6"/>
<evidence type="ECO:0000256" key="2">
    <source>
        <dbReference type="ARBA" id="ARBA00022801"/>
    </source>
</evidence>
<dbReference type="Pfam" id="PF14541">
    <property type="entry name" value="TAXi_C"/>
    <property type="match status" value="1"/>
</dbReference>
<reference evidence="5" key="1">
    <citation type="submission" date="2015-04" db="UniProtKB">
        <authorList>
            <consortium name="EnsemblPlants"/>
        </authorList>
    </citation>
    <scope>IDENTIFICATION</scope>
    <source>
        <strain evidence="5">SL10</strain>
    </source>
</reference>